<protein>
    <recommendedName>
        <fullName evidence="3">DUF429 domain-containing protein</fullName>
    </recommendedName>
</protein>
<dbReference type="EMBL" id="FUYM01000014">
    <property type="protein sequence ID" value="SKC06540.1"/>
    <property type="molecule type" value="Genomic_DNA"/>
</dbReference>
<dbReference type="AlphaFoldDB" id="A0A1T5GDR4"/>
<dbReference type="STRING" id="439228.SAMN06295920_1144"/>
<proteinExistence type="predicted"/>
<dbReference type="RefSeq" id="WP_079650482.1">
    <property type="nucleotide sequence ID" value="NZ_FUYM01000014.1"/>
</dbReference>
<dbReference type="OrthoDB" id="7388866at2"/>
<evidence type="ECO:0008006" key="3">
    <source>
        <dbReference type="Google" id="ProtNLM"/>
    </source>
</evidence>
<evidence type="ECO:0000313" key="2">
    <source>
        <dbReference type="Proteomes" id="UP000189818"/>
    </source>
</evidence>
<keyword evidence="2" id="KW-1185">Reference proteome</keyword>
<evidence type="ECO:0000313" key="1">
    <source>
        <dbReference type="EMBL" id="SKC06540.1"/>
    </source>
</evidence>
<sequence length="289" mass="31463">MIRRFRRFACIDWSGAKGDRQKGVAVAVSDGPGRTPKLIERTWSRGAVLDWLLDHARRDSDLLVGIDFSTAFPFLDAGGYFPGWAESPADARALWRLVDEICAGDPHLEAGAFVDHVEASRHFRRHGGRQGDLFGAGNGRYRLVERLCRDGRHGPATSCFNLVGAAQVGKSSLTGMRLLHRLDGRVPVWPFDPLPETGPAIVEIYTTVAARTAGLGGGSKMRDADRLRAGLAGYGIRRPPRLARYDDHSTDAILTAAWLAEAAARADLWHPSALSSEIAAVEGWTFGIP</sequence>
<accession>A0A1T5GDR4</accession>
<dbReference type="Proteomes" id="UP000189818">
    <property type="component" value="Unassembled WGS sequence"/>
</dbReference>
<reference evidence="2" key="1">
    <citation type="submission" date="2017-02" db="EMBL/GenBank/DDBJ databases">
        <authorList>
            <person name="Varghese N."/>
            <person name="Submissions S."/>
        </authorList>
    </citation>
    <scope>NUCLEOTIDE SEQUENCE [LARGE SCALE GENOMIC DNA]</scope>
    <source>
        <strain evidence="2">UM2</strain>
    </source>
</reference>
<organism evidence="1 2">
    <name type="scientific">Rhizorhabdus histidinilytica</name>
    <dbReference type="NCBI Taxonomy" id="439228"/>
    <lineage>
        <taxon>Bacteria</taxon>
        <taxon>Pseudomonadati</taxon>
        <taxon>Pseudomonadota</taxon>
        <taxon>Alphaproteobacteria</taxon>
        <taxon>Sphingomonadales</taxon>
        <taxon>Sphingomonadaceae</taxon>
        <taxon>Rhizorhabdus</taxon>
    </lineage>
</organism>
<gene>
    <name evidence="1" type="ORF">SAMN06295920_1144</name>
</gene>
<name>A0A1T5GDR4_9SPHN</name>